<dbReference type="InterPro" id="IPR020845">
    <property type="entry name" value="AMP-binding_CS"/>
</dbReference>
<dbReference type="eggNOG" id="KOG1256">
    <property type="taxonomic scope" value="Eukaryota"/>
</dbReference>
<keyword evidence="2 7" id="KW-0436">Ligase</keyword>
<dbReference type="EC" id="6.2.1.3" evidence="6 7"/>
<feature type="domain" description="AMP-dependent synthetase/ligase" evidence="9">
    <location>
        <begin position="74"/>
        <end position="497"/>
    </location>
</feature>
<dbReference type="OrthoDB" id="1700726at2759"/>
<dbReference type="PANTHER" id="PTHR43272:SF33">
    <property type="entry name" value="AMP-BINDING DOMAIN-CONTAINING PROTEIN-RELATED"/>
    <property type="match status" value="1"/>
</dbReference>
<reference evidence="10 11" key="1">
    <citation type="submission" date="2011-02" db="EMBL/GenBank/DDBJ databases">
        <title>The Genome Sequence of Sphaeroforma arctica JP610.</title>
        <authorList>
            <consortium name="The Broad Institute Genome Sequencing Platform"/>
            <person name="Russ C."/>
            <person name="Cuomo C."/>
            <person name="Young S.K."/>
            <person name="Zeng Q."/>
            <person name="Gargeya S."/>
            <person name="Alvarado L."/>
            <person name="Berlin A."/>
            <person name="Chapman S.B."/>
            <person name="Chen Z."/>
            <person name="Freedman E."/>
            <person name="Gellesch M."/>
            <person name="Goldberg J."/>
            <person name="Griggs A."/>
            <person name="Gujja S."/>
            <person name="Heilman E."/>
            <person name="Heiman D."/>
            <person name="Howarth C."/>
            <person name="Mehta T."/>
            <person name="Neiman D."/>
            <person name="Pearson M."/>
            <person name="Roberts A."/>
            <person name="Saif S."/>
            <person name="Shea T."/>
            <person name="Shenoy N."/>
            <person name="Sisk P."/>
            <person name="Stolte C."/>
            <person name="Sykes S."/>
            <person name="White J."/>
            <person name="Yandava C."/>
            <person name="Burger G."/>
            <person name="Gray M.W."/>
            <person name="Holland P.W.H."/>
            <person name="King N."/>
            <person name="Lang F.B.F."/>
            <person name="Roger A.J."/>
            <person name="Ruiz-Trillo I."/>
            <person name="Haas B."/>
            <person name="Nusbaum C."/>
            <person name="Birren B."/>
        </authorList>
    </citation>
    <scope>NUCLEOTIDE SEQUENCE [LARGE SCALE GENOMIC DNA]</scope>
    <source>
        <strain evidence="10 11">JP610</strain>
    </source>
</reference>
<dbReference type="RefSeq" id="XP_014157504.1">
    <property type="nucleotide sequence ID" value="XM_014302029.1"/>
</dbReference>
<evidence type="ECO:0000256" key="7">
    <source>
        <dbReference type="RuleBase" id="RU369030"/>
    </source>
</evidence>
<dbReference type="Proteomes" id="UP000054560">
    <property type="component" value="Unassembled WGS sequence"/>
</dbReference>
<protein>
    <recommendedName>
        <fullName evidence="6 7">Long-chain-fatty-acid--CoA ligase</fullName>
        <ecNumber evidence="6 7">6.2.1.3</ecNumber>
    </recommendedName>
</protein>
<dbReference type="PANTHER" id="PTHR43272">
    <property type="entry name" value="LONG-CHAIN-FATTY-ACID--COA LIGASE"/>
    <property type="match status" value="1"/>
</dbReference>
<keyword evidence="4 7" id="KW-0276">Fatty acid metabolism</keyword>
<dbReference type="Pfam" id="PF00501">
    <property type="entry name" value="AMP-binding"/>
    <property type="match status" value="1"/>
</dbReference>
<dbReference type="GO" id="GO:0005783">
    <property type="term" value="C:endoplasmic reticulum"/>
    <property type="evidence" value="ECO:0007669"/>
    <property type="project" value="TreeGrafter"/>
</dbReference>
<keyword evidence="7" id="KW-0443">Lipid metabolism</keyword>
<gene>
    <name evidence="10" type="ORF">SARC_04160</name>
</gene>
<dbReference type="STRING" id="667725.A0A0L0G3C3"/>
<dbReference type="EMBL" id="KQ241821">
    <property type="protein sequence ID" value="KNC83602.1"/>
    <property type="molecule type" value="Genomic_DNA"/>
</dbReference>
<name>A0A0L0G3C3_9EUKA</name>
<dbReference type="Gene3D" id="3.40.50.12780">
    <property type="entry name" value="N-terminal domain of ligase-like"/>
    <property type="match status" value="1"/>
</dbReference>
<keyword evidence="5 7" id="KW-0067">ATP-binding</keyword>
<accession>A0A0L0G3C3</accession>
<dbReference type="AlphaFoldDB" id="A0A0L0G3C3"/>
<dbReference type="GeneID" id="25904664"/>
<evidence type="ECO:0000256" key="8">
    <source>
        <dbReference type="SAM" id="MobiDB-lite"/>
    </source>
</evidence>
<organism evidence="10 11">
    <name type="scientific">Sphaeroforma arctica JP610</name>
    <dbReference type="NCBI Taxonomy" id="667725"/>
    <lineage>
        <taxon>Eukaryota</taxon>
        <taxon>Ichthyosporea</taxon>
        <taxon>Ichthyophonida</taxon>
        <taxon>Sphaeroforma</taxon>
    </lineage>
</organism>
<evidence type="ECO:0000313" key="11">
    <source>
        <dbReference type="Proteomes" id="UP000054560"/>
    </source>
</evidence>
<dbReference type="GO" id="GO:0005524">
    <property type="term" value="F:ATP binding"/>
    <property type="evidence" value="ECO:0007669"/>
    <property type="project" value="UniProtKB-KW"/>
</dbReference>
<comment type="function">
    <text evidence="7">Catalyzes the conversion of long-chain fatty acids to their active form acyl-CoAs for both synthesis of cellular lipids, and degradation via beta-oxidation.</text>
</comment>
<evidence type="ECO:0000256" key="2">
    <source>
        <dbReference type="ARBA" id="ARBA00022598"/>
    </source>
</evidence>
<keyword evidence="3 7" id="KW-0547">Nucleotide-binding</keyword>
<evidence type="ECO:0000313" key="10">
    <source>
        <dbReference type="EMBL" id="KNC83602.1"/>
    </source>
</evidence>
<comment type="similarity">
    <text evidence="1 7">Belongs to the ATP-dependent AMP-binding enzyme family.</text>
</comment>
<evidence type="ECO:0000256" key="6">
    <source>
        <dbReference type="ARBA" id="ARBA00026121"/>
    </source>
</evidence>
<dbReference type="InterPro" id="IPR042099">
    <property type="entry name" value="ANL_N_sf"/>
</dbReference>
<sequence>MGNFLSSEAPAGEASGYLYPDPSDPKLKAQSVIAPGGNWGADAHRCPKYVDGKAEWTDLITSGTPGRETCYANFQATAKEQGDKPWLGTRKVLSDGKPGPYEFITYGEGAKLAEQIGSGLMKLGVAPKSPFGVYSKNRTEWLLAEQGANCYSIPTVAIYDTLGADSVHYVMEHSEMVGAFFESKQLSVVLGAIKKGLPNFKVAISFDEVTEEDKEDYKDVGVDLYPITELYALGKDNIVPHQPPGPDDLHILMYTSGTTGAPKGVMITHRSIVSLLVGLANVMALTSNDVHFSFLPLAHIFERLTQTYCVRWACSVGFFRGVIPELMADVQALRPTYFVAVPRVLTRIYDKIIQGVKAAGGVKEILFNKAFAARDAALKNGEDTPIYNALIFNKLKMALGGRVRFILTGSAPLDPTVHNFLRVCVCPVILQGYGLTETCAGAAISLTTDVELGHVGPPLNVFETKLVSIPDMNYLTTDEQPRGEVCIRGAGIFQGYFKMPEKTKEDIDEEGWFHTGDVGRWNDSGSLSIIDRKKSIFKLAQGEYLAAEYLEQQYGKCEHAGQVFVYGDPFRTYPLAVIVPEEEVVMLWAKANKVSGSFKEICKTPELKALLKAEVVDVHKTYKLKGYELVKDFIVESEVFTVDNELLTPTFKLKRPNATKKYQAALTEMYDKVDAELAARQAKK</sequence>
<dbReference type="InterPro" id="IPR000873">
    <property type="entry name" value="AMP-dep_synth/lig_dom"/>
</dbReference>
<evidence type="ECO:0000256" key="4">
    <source>
        <dbReference type="ARBA" id="ARBA00022832"/>
    </source>
</evidence>
<proteinExistence type="inferred from homology"/>
<feature type="region of interest" description="Disordered" evidence="8">
    <location>
        <begin position="1"/>
        <end position="22"/>
    </location>
</feature>
<evidence type="ECO:0000259" key="9">
    <source>
        <dbReference type="Pfam" id="PF00501"/>
    </source>
</evidence>
<keyword evidence="11" id="KW-1185">Reference proteome</keyword>
<dbReference type="CDD" id="cd05927">
    <property type="entry name" value="LC-FACS_euk"/>
    <property type="match status" value="1"/>
</dbReference>
<dbReference type="GO" id="GO:0004467">
    <property type="term" value="F:long-chain fatty acid-CoA ligase activity"/>
    <property type="evidence" value="ECO:0007669"/>
    <property type="project" value="UniProtKB-EC"/>
</dbReference>
<comment type="catalytic activity">
    <reaction evidence="7">
        <text>a long-chain fatty acid + ATP + CoA = a long-chain fatty acyl-CoA + AMP + diphosphate</text>
        <dbReference type="Rhea" id="RHEA:15421"/>
        <dbReference type="ChEBI" id="CHEBI:30616"/>
        <dbReference type="ChEBI" id="CHEBI:33019"/>
        <dbReference type="ChEBI" id="CHEBI:57287"/>
        <dbReference type="ChEBI" id="CHEBI:57560"/>
        <dbReference type="ChEBI" id="CHEBI:83139"/>
        <dbReference type="ChEBI" id="CHEBI:456215"/>
        <dbReference type="EC" id="6.2.1.3"/>
    </reaction>
</comment>
<evidence type="ECO:0000256" key="3">
    <source>
        <dbReference type="ARBA" id="ARBA00022741"/>
    </source>
</evidence>
<dbReference type="GO" id="GO:0016020">
    <property type="term" value="C:membrane"/>
    <property type="evidence" value="ECO:0007669"/>
    <property type="project" value="TreeGrafter"/>
</dbReference>
<dbReference type="PROSITE" id="PS00455">
    <property type="entry name" value="AMP_BINDING"/>
    <property type="match status" value="1"/>
</dbReference>
<evidence type="ECO:0000256" key="1">
    <source>
        <dbReference type="ARBA" id="ARBA00006432"/>
    </source>
</evidence>
<evidence type="ECO:0000256" key="5">
    <source>
        <dbReference type="ARBA" id="ARBA00022840"/>
    </source>
</evidence>
<dbReference type="SUPFAM" id="SSF56801">
    <property type="entry name" value="Acetyl-CoA synthetase-like"/>
    <property type="match status" value="1"/>
</dbReference>
<dbReference type="InterPro" id="IPR045311">
    <property type="entry name" value="LC-FACS_euk"/>
</dbReference>